<dbReference type="InterPro" id="IPR023393">
    <property type="entry name" value="START-like_dom_sf"/>
</dbReference>
<name>A0ABX5CP74_9ALTE</name>
<protein>
    <submittedName>
        <fullName evidence="1">Polyketide cyclase</fullName>
    </submittedName>
</protein>
<dbReference type="EMBL" id="PVNO01000025">
    <property type="protein sequence ID" value="PRO69242.1"/>
    <property type="molecule type" value="Genomic_DNA"/>
</dbReference>
<proteinExistence type="predicted"/>
<reference evidence="2" key="1">
    <citation type="journal article" date="2020" name="Int. J. Syst. Evol. Microbiol.">
        <title>Alteromonas alba sp. nov., a marine bacterium isolated from the seawater of the West Pacific Ocean.</title>
        <authorList>
            <person name="Sun C."/>
            <person name="Wu Y.-H."/>
            <person name="Xamxidin M."/>
            <person name="Cheng H."/>
            <person name="Xu X.-W."/>
        </authorList>
    </citation>
    <scope>NUCLEOTIDE SEQUENCE [LARGE SCALE GENOMIC DNA]</scope>
    <source>
        <strain evidence="2">9a2</strain>
    </source>
</reference>
<dbReference type="CDD" id="cd07818">
    <property type="entry name" value="SRPBCC_1"/>
    <property type="match status" value="1"/>
</dbReference>
<comment type="caution">
    <text evidence="1">The sequence shown here is derived from an EMBL/GenBank/DDBJ whole genome shotgun (WGS) entry which is preliminary data.</text>
</comment>
<organism evidence="1 2">
    <name type="scientific">Alteromonas gracilis</name>
    <dbReference type="NCBI Taxonomy" id="1479524"/>
    <lineage>
        <taxon>Bacteria</taxon>
        <taxon>Pseudomonadati</taxon>
        <taxon>Pseudomonadota</taxon>
        <taxon>Gammaproteobacteria</taxon>
        <taxon>Alteromonadales</taxon>
        <taxon>Alteromonadaceae</taxon>
        <taxon>Alteromonas/Salinimonas group</taxon>
        <taxon>Alteromonas</taxon>
    </lineage>
</organism>
<dbReference type="RefSeq" id="WP_105931449.1">
    <property type="nucleotide sequence ID" value="NZ_PVNO01000025.1"/>
</dbReference>
<dbReference type="Pfam" id="PF10604">
    <property type="entry name" value="Polyketide_cyc2"/>
    <property type="match status" value="1"/>
</dbReference>
<evidence type="ECO:0000313" key="1">
    <source>
        <dbReference type="EMBL" id="PRO69242.1"/>
    </source>
</evidence>
<sequence>MSALKKLLVLVGVLITLFVATSFFISKDYSVERTIVINAEPSEIYPYVVDLKEWSKWGVWFKRDPNMELEFSGPDRAIGMRSEWKSETEGNGEMEITQLEHNRRVLYRLYFPDFDMGSNGAVEIKPTSNGSIVTWRDEGTVDNNPINRYFALMMDGMIGPDFEMGLENLKILAEKS</sequence>
<gene>
    <name evidence="1" type="ORF">C6Y39_09320</name>
</gene>
<dbReference type="InterPro" id="IPR019587">
    <property type="entry name" value="Polyketide_cyclase/dehydratase"/>
</dbReference>
<accession>A0ABX5CP74</accession>
<dbReference type="Gene3D" id="3.30.530.20">
    <property type="match status" value="1"/>
</dbReference>
<dbReference type="Proteomes" id="UP000239539">
    <property type="component" value="Unassembled WGS sequence"/>
</dbReference>
<keyword evidence="2" id="KW-1185">Reference proteome</keyword>
<dbReference type="SUPFAM" id="SSF55961">
    <property type="entry name" value="Bet v1-like"/>
    <property type="match status" value="1"/>
</dbReference>
<evidence type="ECO:0000313" key="2">
    <source>
        <dbReference type="Proteomes" id="UP000239539"/>
    </source>
</evidence>